<dbReference type="Proteomes" id="UP000501107">
    <property type="component" value="Chromosome"/>
</dbReference>
<organism evidence="3 5">
    <name type="scientific">Bacillus thuringiensis</name>
    <dbReference type="NCBI Taxonomy" id="1428"/>
    <lineage>
        <taxon>Bacteria</taxon>
        <taxon>Bacillati</taxon>
        <taxon>Bacillota</taxon>
        <taxon>Bacilli</taxon>
        <taxon>Bacillales</taxon>
        <taxon>Bacillaceae</taxon>
        <taxon>Bacillus</taxon>
        <taxon>Bacillus cereus group</taxon>
    </lineage>
</organism>
<dbReference type="KEGG" id="btw:BF38_5193"/>
<dbReference type="RefSeq" id="WP_001116867.1">
    <property type="nucleotide sequence ID" value="NZ_CP009335.1"/>
</dbReference>
<gene>
    <name evidence="2" type="ORF">BF38_5193</name>
    <name evidence="3" type="ORF">FOC89_06685</name>
</gene>
<dbReference type="Proteomes" id="UP000031876">
    <property type="component" value="Chromosome"/>
</dbReference>
<feature type="transmembrane region" description="Helical" evidence="1">
    <location>
        <begin position="52"/>
        <end position="74"/>
    </location>
</feature>
<reference evidence="3 5" key="2">
    <citation type="submission" date="2020-05" db="EMBL/GenBank/DDBJ databases">
        <title>FDA dAtabase for Regulatory Grade micrObial Sequences (FDA-ARGOS): Supporting development and validation of Infectious Disease Dx tests.</title>
        <authorList>
            <person name="Nelson B."/>
            <person name="Plummer A."/>
            <person name="Tallon L."/>
            <person name="Sadzewicz L."/>
            <person name="Zhao X."/>
            <person name="Vavikolanu K."/>
            <person name="Mehta A."/>
            <person name="Aluvathingal J."/>
            <person name="Nadendla S."/>
            <person name="Myers T."/>
            <person name="Yan Y."/>
            <person name="Sichtig H."/>
        </authorList>
    </citation>
    <scope>NUCLEOTIDE SEQUENCE [LARGE SCALE GENOMIC DNA]</scope>
    <source>
        <strain evidence="3 5">FDAARGOS_795</strain>
    </source>
</reference>
<evidence type="ECO:0000313" key="5">
    <source>
        <dbReference type="Proteomes" id="UP000501107"/>
    </source>
</evidence>
<dbReference type="EMBL" id="CP009335">
    <property type="protein sequence ID" value="AJG76639.1"/>
    <property type="molecule type" value="Genomic_DNA"/>
</dbReference>
<sequence length="242" mass="27962">MPFTFAHPAAVLPFAKKHSKHISVTALILGSMAPDFEYFLHFRPYGVIGHTWLGFLYLNLPLVFLLAYIYHYILKKSFITHLPKPFAGYYTYILDKRWGLDTGKEFFVFCFSALFGMLTHVIWDAFTHKTGYFVMKIPLLQREWYGISIYKYMQHGSTCVGLLLLLYVLWKYKDETGKDMIIASEKIKYWISVLVVAAIIFIVHAFVDPYFHIFQIGGIIVSGLTSSFCGLFIVSIVYKAKD</sequence>
<dbReference type="EMBL" id="CP053980">
    <property type="protein sequence ID" value="QKH23696.1"/>
    <property type="molecule type" value="Genomic_DNA"/>
</dbReference>
<dbReference type="Pfam" id="PF13803">
    <property type="entry name" value="DUF4184"/>
    <property type="match status" value="1"/>
</dbReference>
<accession>A0A0B5NFU0</accession>
<evidence type="ECO:0000313" key="3">
    <source>
        <dbReference type="EMBL" id="QKH23696.1"/>
    </source>
</evidence>
<keyword evidence="1" id="KW-0812">Transmembrane</keyword>
<keyword evidence="1" id="KW-0472">Membrane</keyword>
<feature type="transmembrane region" description="Helical" evidence="1">
    <location>
        <begin position="152"/>
        <end position="169"/>
    </location>
</feature>
<reference evidence="2 4" key="1">
    <citation type="journal article" date="2015" name="Genome Announc.">
        <title>Complete genome sequences for 35 biothreat assay-relevant bacillus species.</title>
        <authorList>
            <person name="Johnson S.L."/>
            <person name="Daligault H.E."/>
            <person name="Davenport K.W."/>
            <person name="Jaissle J."/>
            <person name="Frey K.G."/>
            <person name="Ladner J.T."/>
            <person name="Broomall S.M."/>
            <person name="Bishop-Lilly K.A."/>
            <person name="Bruce D.C."/>
            <person name="Gibbons H.S."/>
            <person name="Coyne S.R."/>
            <person name="Lo C.C."/>
            <person name="Meincke L."/>
            <person name="Munk A.C."/>
            <person name="Koroleva G.I."/>
            <person name="Rosenzweig C.N."/>
            <person name="Palacios G.F."/>
            <person name="Redden C.L."/>
            <person name="Minogue T.D."/>
            <person name="Chain P.S."/>
        </authorList>
    </citation>
    <scope>NUCLEOTIDE SEQUENCE [LARGE SCALE GENOMIC DNA]</scope>
    <source>
        <strain evidence="2 4">HD1011</strain>
    </source>
</reference>
<dbReference type="InterPro" id="IPR025238">
    <property type="entry name" value="DUF4184"/>
</dbReference>
<feature type="transmembrane region" description="Helical" evidence="1">
    <location>
        <begin position="213"/>
        <end position="238"/>
    </location>
</feature>
<keyword evidence="1" id="KW-1133">Transmembrane helix</keyword>
<dbReference type="AlphaFoldDB" id="A0A0B5NFU0"/>
<feature type="transmembrane region" description="Helical" evidence="1">
    <location>
        <begin position="189"/>
        <end position="207"/>
    </location>
</feature>
<evidence type="ECO:0000313" key="4">
    <source>
        <dbReference type="Proteomes" id="UP000031876"/>
    </source>
</evidence>
<evidence type="ECO:0000313" key="2">
    <source>
        <dbReference type="EMBL" id="AJG76639.1"/>
    </source>
</evidence>
<feature type="transmembrane region" description="Helical" evidence="1">
    <location>
        <begin position="106"/>
        <end position="126"/>
    </location>
</feature>
<proteinExistence type="predicted"/>
<name>A0A0B5NFU0_BACTU</name>
<protein>
    <submittedName>
        <fullName evidence="3">DUF4184 family protein</fullName>
    </submittedName>
</protein>
<evidence type="ECO:0000256" key="1">
    <source>
        <dbReference type="SAM" id="Phobius"/>
    </source>
</evidence>